<feature type="domain" description="LysM" evidence="11">
    <location>
        <begin position="83"/>
        <end position="127"/>
    </location>
</feature>
<dbReference type="InterPro" id="IPR050979">
    <property type="entry name" value="LD-transpeptidase"/>
</dbReference>
<evidence type="ECO:0000256" key="9">
    <source>
        <dbReference type="PROSITE-ProRule" id="PRU01373"/>
    </source>
</evidence>
<evidence type="ECO:0000259" key="12">
    <source>
        <dbReference type="PROSITE" id="PS52029"/>
    </source>
</evidence>
<dbReference type="EMBL" id="CP000482">
    <property type="protein sequence ID" value="ABL00788.1"/>
    <property type="molecule type" value="Genomic_DNA"/>
</dbReference>
<feature type="region of interest" description="Disordered" evidence="10">
    <location>
        <begin position="23"/>
        <end position="69"/>
    </location>
</feature>
<dbReference type="Gene3D" id="2.40.440.10">
    <property type="entry name" value="L,D-transpeptidase catalytic domain-like"/>
    <property type="match status" value="1"/>
</dbReference>
<name>A1ATW7_PELPD</name>
<dbReference type="InterPro" id="IPR018392">
    <property type="entry name" value="LysM"/>
</dbReference>
<dbReference type="GO" id="GO:0071555">
    <property type="term" value="P:cell wall organization"/>
    <property type="evidence" value="ECO:0007669"/>
    <property type="project" value="UniProtKB-UniRule"/>
</dbReference>
<comment type="pathway">
    <text evidence="1 9">Cell wall biogenesis; peptidoglycan biosynthesis.</text>
</comment>
<accession>A1ATW7</accession>
<dbReference type="Pfam" id="PF01476">
    <property type="entry name" value="LysM"/>
    <property type="match status" value="1"/>
</dbReference>
<dbReference type="SUPFAM" id="SSF54106">
    <property type="entry name" value="LysM domain"/>
    <property type="match status" value="1"/>
</dbReference>
<keyword evidence="7 9" id="KW-0573">Peptidoglycan synthesis</keyword>
<evidence type="ECO:0000313" key="14">
    <source>
        <dbReference type="Proteomes" id="UP000006732"/>
    </source>
</evidence>
<dbReference type="PROSITE" id="PS51782">
    <property type="entry name" value="LYSM"/>
    <property type="match status" value="1"/>
</dbReference>
<sequence>MAERYYLLCIQKSRVLFSSLAERGQKNAPLPPPDQPPAQADDKQLSSPEPTGQAAAEADANRPAENDFIPDSTVSKHLVGRTSLYTVRKHDTLRLISSKLGVSQQHLIRMNRLASATTVKPGQKLKYNNRKIIPRRMSHGIVINIPDRTLYYFKEGKLTTSLPVALGQPQKGATYDWMTPTGKFRVVAKQTDPTWYVPRSIRSEMEARGKDVKTVVPPGPRNPLGKYAIKTSLPGILIHSTTRPGSIYRFASHGCIRVYPEQMKDFFNEVRVNTPGEIIYQPVKLAVTEEGRVFLEVHHDAYGRGVELHALARQLIERRNIADLVDWNKVESVVKRREGLAEDVSL</sequence>
<keyword evidence="3" id="KW-0328">Glycosyltransferase</keyword>
<dbReference type="AlphaFoldDB" id="A1ATW7"/>
<dbReference type="HOGENOM" id="CLU_046834_1_0_7"/>
<dbReference type="eggNOG" id="COG1376">
    <property type="taxonomic scope" value="Bacteria"/>
</dbReference>
<dbReference type="Pfam" id="PF03734">
    <property type="entry name" value="YkuD"/>
    <property type="match status" value="1"/>
</dbReference>
<evidence type="ECO:0000256" key="5">
    <source>
        <dbReference type="ARBA" id="ARBA00022801"/>
    </source>
</evidence>
<dbReference type="SUPFAM" id="SSF141523">
    <property type="entry name" value="L,D-transpeptidase catalytic domain-like"/>
    <property type="match status" value="1"/>
</dbReference>
<organism evidence="13 14">
    <name type="scientific">Pelobacter propionicus (strain DSM 2379 / NBRC 103807 / OttBd1)</name>
    <dbReference type="NCBI Taxonomy" id="338966"/>
    <lineage>
        <taxon>Bacteria</taxon>
        <taxon>Pseudomonadati</taxon>
        <taxon>Thermodesulfobacteriota</taxon>
        <taxon>Desulfuromonadia</taxon>
        <taxon>Desulfuromonadales</taxon>
        <taxon>Desulfuromonadaceae</taxon>
        <taxon>Pelobacter</taxon>
    </lineage>
</organism>
<dbReference type="CDD" id="cd00118">
    <property type="entry name" value="LysM"/>
    <property type="match status" value="1"/>
</dbReference>
<feature type="active site" description="Proton donor/acceptor" evidence="9">
    <location>
        <position position="239"/>
    </location>
</feature>
<evidence type="ECO:0000256" key="1">
    <source>
        <dbReference type="ARBA" id="ARBA00004752"/>
    </source>
</evidence>
<reference evidence="13 14" key="1">
    <citation type="submission" date="2006-10" db="EMBL/GenBank/DDBJ databases">
        <title>Complete sequence of chromosome of Pelobacter propionicus DSM 2379.</title>
        <authorList>
            <consortium name="US DOE Joint Genome Institute"/>
            <person name="Copeland A."/>
            <person name="Lucas S."/>
            <person name="Lapidus A."/>
            <person name="Barry K."/>
            <person name="Detter J.C."/>
            <person name="Glavina del Rio T."/>
            <person name="Hammon N."/>
            <person name="Israni S."/>
            <person name="Dalin E."/>
            <person name="Tice H."/>
            <person name="Pitluck S."/>
            <person name="Saunders E."/>
            <person name="Brettin T."/>
            <person name="Bruce D."/>
            <person name="Han C."/>
            <person name="Tapia R."/>
            <person name="Schmutz J."/>
            <person name="Larimer F."/>
            <person name="Land M."/>
            <person name="Hauser L."/>
            <person name="Kyrpides N."/>
            <person name="Kim E."/>
            <person name="Lovley D."/>
            <person name="Richardson P."/>
        </authorList>
    </citation>
    <scope>NUCLEOTIDE SEQUENCE [LARGE SCALE GENOMIC DNA]</scope>
    <source>
        <strain evidence="14">DSM 2379 / NBRC 103807 / OttBd1</strain>
    </source>
</reference>
<dbReference type="GO" id="GO:0008360">
    <property type="term" value="P:regulation of cell shape"/>
    <property type="evidence" value="ECO:0007669"/>
    <property type="project" value="UniProtKB-UniRule"/>
</dbReference>
<dbReference type="CDD" id="cd16913">
    <property type="entry name" value="YkuD_like"/>
    <property type="match status" value="1"/>
</dbReference>
<feature type="active site" description="Nucleophile" evidence="9">
    <location>
        <position position="255"/>
    </location>
</feature>
<evidence type="ECO:0000256" key="6">
    <source>
        <dbReference type="ARBA" id="ARBA00022960"/>
    </source>
</evidence>
<evidence type="ECO:0000256" key="10">
    <source>
        <dbReference type="SAM" id="MobiDB-lite"/>
    </source>
</evidence>
<keyword evidence="4" id="KW-0808">Transferase</keyword>
<evidence type="ECO:0000313" key="13">
    <source>
        <dbReference type="EMBL" id="ABL00788.1"/>
    </source>
</evidence>
<dbReference type="SMART" id="SM00257">
    <property type="entry name" value="LysM"/>
    <property type="match status" value="1"/>
</dbReference>
<evidence type="ECO:0000256" key="4">
    <source>
        <dbReference type="ARBA" id="ARBA00022679"/>
    </source>
</evidence>
<dbReference type="GO" id="GO:0071972">
    <property type="term" value="F:peptidoglycan L,D-transpeptidase activity"/>
    <property type="evidence" value="ECO:0007669"/>
    <property type="project" value="TreeGrafter"/>
</dbReference>
<keyword evidence="8 9" id="KW-0961">Cell wall biogenesis/degradation</keyword>
<evidence type="ECO:0000256" key="7">
    <source>
        <dbReference type="ARBA" id="ARBA00022984"/>
    </source>
</evidence>
<comment type="similarity">
    <text evidence="2">Belongs to the YkuD family.</text>
</comment>
<keyword evidence="14" id="KW-1185">Reference proteome</keyword>
<dbReference type="eggNOG" id="COG1388">
    <property type="taxonomic scope" value="Bacteria"/>
</dbReference>
<gene>
    <name evidence="13" type="ordered locus">Ppro_3194</name>
</gene>
<evidence type="ECO:0000256" key="8">
    <source>
        <dbReference type="ARBA" id="ARBA00023316"/>
    </source>
</evidence>
<dbReference type="GO" id="GO:0005576">
    <property type="term" value="C:extracellular region"/>
    <property type="evidence" value="ECO:0007669"/>
    <property type="project" value="TreeGrafter"/>
</dbReference>
<evidence type="ECO:0000256" key="2">
    <source>
        <dbReference type="ARBA" id="ARBA00005992"/>
    </source>
</evidence>
<dbReference type="GO" id="GO:0018104">
    <property type="term" value="P:peptidoglycan-protein cross-linking"/>
    <property type="evidence" value="ECO:0007669"/>
    <property type="project" value="TreeGrafter"/>
</dbReference>
<dbReference type="InterPro" id="IPR038063">
    <property type="entry name" value="Transpep_catalytic_dom"/>
</dbReference>
<dbReference type="GO" id="GO:0016757">
    <property type="term" value="F:glycosyltransferase activity"/>
    <property type="evidence" value="ECO:0007669"/>
    <property type="project" value="UniProtKB-KW"/>
</dbReference>
<dbReference type="PANTHER" id="PTHR30582:SF24">
    <property type="entry name" value="L,D-TRANSPEPTIDASE ERFK_SRFK-RELATED"/>
    <property type="match status" value="1"/>
</dbReference>
<protein>
    <submittedName>
        <fullName evidence="13">ErfK/YbiS/YcfS/YnhG family protein</fullName>
    </submittedName>
</protein>
<dbReference type="KEGG" id="ppd:Ppro_3194"/>
<evidence type="ECO:0000256" key="3">
    <source>
        <dbReference type="ARBA" id="ARBA00022676"/>
    </source>
</evidence>
<keyword evidence="5" id="KW-0378">Hydrolase</keyword>
<keyword evidence="6 9" id="KW-0133">Cell shape</keyword>
<dbReference type="PANTHER" id="PTHR30582">
    <property type="entry name" value="L,D-TRANSPEPTIDASE"/>
    <property type="match status" value="1"/>
</dbReference>
<evidence type="ECO:0000259" key="11">
    <source>
        <dbReference type="PROSITE" id="PS51782"/>
    </source>
</evidence>
<dbReference type="STRING" id="338966.Ppro_3194"/>
<dbReference type="Proteomes" id="UP000006732">
    <property type="component" value="Chromosome"/>
</dbReference>
<feature type="domain" description="L,D-TPase catalytic" evidence="12">
    <location>
        <begin position="139"/>
        <end position="279"/>
    </location>
</feature>
<dbReference type="UniPathway" id="UPA00219"/>
<dbReference type="Gene3D" id="3.10.350.10">
    <property type="entry name" value="LysM domain"/>
    <property type="match status" value="1"/>
</dbReference>
<dbReference type="InterPro" id="IPR036779">
    <property type="entry name" value="LysM_dom_sf"/>
</dbReference>
<dbReference type="InterPro" id="IPR005490">
    <property type="entry name" value="LD_TPept_cat_dom"/>
</dbReference>
<dbReference type="PROSITE" id="PS52029">
    <property type="entry name" value="LD_TPASE"/>
    <property type="match status" value="1"/>
</dbReference>
<proteinExistence type="inferred from homology"/>